<dbReference type="EMBL" id="JACRTC010000007">
    <property type="protein sequence ID" value="MBC8571124.1"/>
    <property type="molecule type" value="Genomic_DNA"/>
</dbReference>
<dbReference type="PANTHER" id="PTHR36452">
    <property type="entry name" value="CHROMOSOME 12, WHOLE GENOME SHOTGUN SEQUENCE"/>
    <property type="match status" value="1"/>
</dbReference>
<proteinExistence type="predicted"/>
<sequence>MKMESMLGYLSALEQNNNREWFHEHKAQYEVAKADFEEIVETLSLELRKTDVKLPLFAARDLTFKLQRDTRFSHDKSPYHPAFRAHISYGGKLPIPVGYYLYLRPGNRSFLGGGLFTDLLKDATAMVRDSLVEHGAEWEEILSAPDFQMNFTVGGTKLKNVPRGYDAAHPQAEYLKQKSWYLEYPVSDERILAPDFTAFAVDIFGKMRPFNGFLNRALEDFQMPAR</sequence>
<dbReference type="Pfam" id="PF09365">
    <property type="entry name" value="DUF2461"/>
    <property type="match status" value="1"/>
</dbReference>
<dbReference type="InterPro" id="IPR012808">
    <property type="entry name" value="CHP02453"/>
</dbReference>
<keyword evidence="2" id="KW-1185">Reference proteome</keyword>
<reference evidence="1" key="1">
    <citation type="submission" date="2020-08" db="EMBL/GenBank/DDBJ databases">
        <title>Genome public.</title>
        <authorList>
            <person name="Liu C."/>
            <person name="Sun Q."/>
        </authorList>
    </citation>
    <scope>NUCLEOTIDE SEQUENCE</scope>
    <source>
        <strain evidence="1">NSJ-54</strain>
    </source>
</reference>
<evidence type="ECO:0000313" key="2">
    <source>
        <dbReference type="Proteomes" id="UP000660861"/>
    </source>
</evidence>
<dbReference type="Proteomes" id="UP000660861">
    <property type="component" value="Unassembled WGS sequence"/>
</dbReference>
<dbReference type="InterPro" id="IPR015996">
    <property type="entry name" value="UCP028451"/>
</dbReference>
<comment type="caution">
    <text evidence="1">The sequence shown here is derived from an EMBL/GenBank/DDBJ whole genome shotgun (WGS) entry which is preliminary data.</text>
</comment>
<gene>
    <name evidence="1" type="ORF">H8709_09845</name>
</gene>
<dbReference type="NCBIfam" id="TIGR02453">
    <property type="entry name" value="TIGR02453 family protein"/>
    <property type="match status" value="1"/>
</dbReference>
<dbReference type="PANTHER" id="PTHR36452:SF1">
    <property type="entry name" value="DUF2461 DOMAIN-CONTAINING PROTEIN"/>
    <property type="match status" value="1"/>
</dbReference>
<accession>A0A926I7H8</accession>
<dbReference type="AlphaFoldDB" id="A0A926I7H8"/>
<organism evidence="1 2">
    <name type="scientific">Zongyangia hominis</name>
    <dbReference type="NCBI Taxonomy" id="2763677"/>
    <lineage>
        <taxon>Bacteria</taxon>
        <taxon>Bacillati</taxon>
        <taxon>Bacillota</taxon>
        <taxon>Clostridia</taxon>
        <taxon>Eubacteriales</taxon>
        <taxon>Oscillospiraceae</taxon>
        <taxon>Zongyangia</taxon>
    </lineage>
</organism>
<dbReference type="PIRSF" id="PIRSF028451">
    <property type="entry name" value="UCP028451"/>
    <property type="match status" value="1"/>
</dbReference>
<protein>
    <submittedName>
        <fullName evidence="1">DUF2461 domain-containing protein</fullName>
    </submittedName>
</protein>
<name>A0A926I7H8_9FIRM</name>
<evidence type="ECO:0000313" key="1">
    <source>
        <dbReference type="EMBL" id="MBC8571124.1"/>
    </source>
</evidence>
<dbReference type="RefSeq" id="WP_262398216.1">
    <property type="nucleotide sequence ID" value="NZ_JACRTC010000007.1"/>
</dbReference>